<evidence type="ECO:0000313" key="8">
    <source>
        <dbReference type="Proteomes" id="UP001156441"/>
    </source>
</evidence>
<dbReference type="Proteomes" id="UP001156441">
    <property type="component" value="Unassembled WGS sequence"/>
</dbReference>
<protein>
    <submittedName>
        <fullName evidence="7">Peptidase S1</fullName>
    </submittedName>
</protein>
<keyword evidence="2" id="KW-0645">Protease</keyword>
<dbReference type="InterPro" id="IPR001316">
    <property type="entry name" value="Pept_S1A_streptogrisin"/>
</dbReference>
<dbReference type="InterPro" id="IPR009003">
    <property type="entry name" value="Peptidase_S1_PA"/>
</dbReference>
<keyword evidence="5" id="KW-1015">Disulfide bond</keyword>
<dbReference type="Gene3D" id="2.40.10.10">
    <property type="entry name" value="Trypsin-like serine proteases"/>
    <property type="match status" value="2"/>
</dbReference>
<evidence type="ECO:0000256" key="3">
    <source>
        <dbReference type="ARBA" id="ARBA00022801"/>
    </source>
</evidence>
<comment type="caution">
    <text evidence="7">The sequence shown here is derived from an EMBL/GenBank/DDBJ whole genome shotgun (WGS) entry which is preliminary data.</text>
</comment>
<gene>
    <name evidence="7" type="ORF">JT362_13735</name>
</gene>
<sequence>MRRLLATLTVLFACLLGLPATAGAAAPAPLGGGAVLYDPVGTGRCTASFAAVRGSEWLLITERACAGAGELYSGDHVPVGKVVATTSTYALVQVTNTTDWELVPWIDTGSGKVLITGSRETPVGGPVCLVDHALGYQCGTVTARNQTIVFPEGAVYGLTRTNVCASAHAVAFLSGGQAQGVPVAASGTCTTGGTSWFQPVNPILAAYGLTLLTG</sequence>
<accession>A0ABT2J8J0</accession>
<keyword evidence="6" id="KW-0732">Signal</keyword>
<dbReference type="InterPro" id="IPR043504">
    <property type="entry name" value="Peptidase_S1_PA_chymotrypsin"/>
</dbReference>
<comment type="similarity">
    <text evidence="1">Belongs to the peptidase S1 family.</text>
</comment>
<dbReference type="PRINTS" id="PR00861">
    <property type="entry name" value="ALYTICPTASE"/>
</dbReference>
<evidence type="ECO:0000256" key="1">
    <source>
        <dbReference type="ARBA" id="ARBA00007664"/>
    </source>
</evidence>
<evidence type="ECO:0000256" key="4">
    <source>
        <dbReference type="ARBA" id="ARBA00022825"/>
    </source>
</evidence>
<evidence type="ECO:0000256" key="2">
    <source>
        <dbReference type="ARBA" id="ARBA00022670"/>
    </source>
</evidence>
<feature type="chain" id="PRO_5046861222" evidence="6">
    <location>
        <begin position="25"/>
        <end position="214"/>
    </location>
</feature>
<evidence type="ECO:0000256" key="6">
    <source>
        <dbReference type="SAM" id="SignalP"/>
    </source>
</evidence>
<evidence type="ECO:0000256" key="5">
    <source>
        <dbReference type="ARBA" id="ARBA00023157"/>
    </source>
</evidence>
<proteinExistence type="inferred from homology"/>
<keyword evidence="3" id="KW-0378">Hydrolase</keyword>
<dbReference type="CDD" id="cd21112">
    <property type="entry name" value="alphaLP-like"/>
    <property type="match status" value="1"/>
</dbReference>
<keyword evidence="4" id="KW-0720">Serine protease</keyword>
<reference evidence="7 8" key="1">
    <citation type="submission" date="2021-02" db="EMBL/GenBank/DDBJ databases">
        <title>Actinophytocola xerophila sp. nov., isolated from soil of cotton cropping field.</title>
        <authorList>
            <person name="Huang R."/>
            <person name="Chen X."/>
            <person name="Ge X."/>
            <person name="Liu W."/>
        </authorList>
    </citation>
    <scope>NUCLEOTIDE SEQUENCE [LARGE SCALE GENOMIC DNA]</scope>
    <source>
        <strain evidence="7 8">S1-96</strain>
    </source>
</reference>
<dbReference type="RefSeq" id="WP_260191576.1">
    <property type="nucleotide sequence ID" value="NZ_JAFFZE010000011.1"/>
</dbReference>
<dbReference type="SUPFAM" id="SSF50494">
    <property type="entry name" value="Trypsin-like serine proteases"/>
    <property type="match status" value="1"/>
</dbReference>
<name>A0ABT2J8J0_9PSEU</name>
<keyword evidence="8" id="KW-1185">Reference proteome</keyword>
<feature type="signal peptide" evidence="6">
    <location>
        <begin position="1"/>
        <end position="24"/>
    </location>
</feature>
<evidence type="ECO:0000313" key="7">
    <source>
        <dbReference type="EMBL" id="MCT2584180.1"/>
    </source>
</evidence>
<dbReference type="EMBL" id="JAFFZE010000011">
    <property type="protein sequence ID" value="MCT2584180.1"/>
    <property type="molecule type" value="Genomic_DNA"/>
</dbReference>
<organism evidence="7 8">
    <name type="scientific">Actinophytocola gossypii</name>
    <dbReference type="NCBI Taxonomy" id="2812003"/>
    <lineage>
        <taxon>Bacteria</taxon>
        <taxon>Bacillati</taxon>
        <taxon>Actinomycetota</taxon>
        <taxon>Actinomycetes</taxon>
        <taxon>Pseudonocardiales</taxon>
        <taxon>Pseudonocardiaceae</taxon>
    </lineage>
</organism>